<evidence type="ECO:0000259" key="7">
    <source>
        <dbReference type="PROSITE" id="PS50975"/>
    </source>
</evidence>
<comment type="caution">
    <text evidence="8">The sequence shown here is derived from an EMBL/GenBank/DDBJ whole genome shotgun (WGS) entry which is preliminary data.</text>
</comment>
<evidence type="ECO:0000313" key="8">
    <source>
        <dbReference type="EMBL" id="MEY9260176.1"/>
    </source>
</evidence>
<feature type="domain" description="ATP-grasp" evidence="7">
    <location>
        <begin position="107"/>
        <end position="291"/>
    </location>
</feature>
<keyword evidence="4 5" id="KW-0436">Ligase</keyword>
<feature type="binding site" evidence="4">
    <location>
        <begin position="176"/>
        <end position="179"/>
    </location>
    <ligand>
        <name>ATP</name>
        <dbReference type="ChEBI" id="CHEBI:30616"/>
    </ligand>
</feature>
<comment type="caution">
    <text evidence="4">Lacks conserved residue(s) required for the propagation of feature annotation.</text>
</comment>
<dbReference type="InterPro" id="IPR016185">
    <property type="entry name" value="PreATP-grasp_dom_sf"/>
</dbReference>
<protein>
    <recommendedName>
        <fullName evidence="4 5">N5-carboxyaminoimidazole ribonucleotide synthase</fullName>
        <shortName evidence="4 5">N5-CAIR synthase</shortName>
        <ecNumber evidence="4 5">6.3.4.18</ecNumber>
    </recommendedName>
    <alternativeName>
        <fullName evidence="4 5">5-(carboxyamino)imidazole ribonucleotide synthetase</fullName>
    </alternativeName>
</protein>
<evidence type="ECO:0000256" key="6">
    <source>
        <dbReference type="SAM" id="MobiDB-lite"/>
    </source>
</evidence>
<feature type="binding site" evidence="4">
    <location>
        <position position="184"/>
    </location>
    <ligand>
        <name>ATP</name>
        <dbReference type="ChEBI" id="CHEBI:30616"/>
    </ligand>
</feature>
<dbReference type="NCBIfam" id="NF004679">
    <property type="entry name" value="PRK06019.1-5"/>
    <property type="match status" value="1"/>
</dbReference>
<feature type="compositionally biased region" description="Basic and acidic residues" evidence="6">
    <location>
        <begin position="386"/>
        <end position="397"/>
    </location>
</feature>
<dbReference type="InterPro" id="IPR013815">
    <property type="entry name" value="ATP_grasp_subdomain_1"/>
</dbReference>
<dbReference type="EMBL" id="JBGBYS010000024">
    <property type="protein sequence ID" value="MEY9260176.1"/>
    <property type="molecule type" value="Genomic_DNA"/>
</dbReference>
<feature type="binding site" evidence="4">
    <location>
        <position position="103"/>
    </location>
    <ligand>
        <name>ATP</name>
        <dbReference type="ChEBI" id="CHEBI:30616"/>
    </ligand>
</feature>
<dbReference type="EC" id="6.3.4.18" evidence="4 5"/>
<dbReference type="Pfam" id="PF22660">
    <property type="entry name" value="RS_preATP-grasp-like"/>
    <property type="match status" value="1"/>
</dbReference>
<dbReference type="Gene3D" id="3.30.1490.20">
    <property type="entry name" value="ATP-grasp fold, A domain"/>
    <property type="match status" value="1"/>
</dbReference>
<reference evidence="8 9" key="1">
    <citation type="submission" date="2024-07" db="EMBL/GenBank/DDBJ databases">
        <title>Mealworm larvae gut microbial communities from Newark, Delaware, USA.</title>
        <authorList>
            <person name="Blenner M."/>
        </authorList>
    </citation>
    <scope>NUCLEOTIDE SEQUENCE [LARGE SCALE GENOMIC DNA]</scope>
    <source>
        <strain evidence="8 9">UD i117</strain>
    </source>
</reference>
<evidence type="ECO:0000313" key="9">
    <source>
        <dbReference type="Proteomes" id="UP001565435"/>
    </source>
</evidence>
<dbReference type="Pfam" id="PF17769">
    <property type="entry name" value="PurK_C"/>
    <property type="match status" value="1"/>
</dbReference>
<dbReference type="SUPFAM" id="SSF51246">
    <property type="entry name" value="Rudiment single hybrid motif"/>
    <property type="match status" value="1"/>
</dbReference>
<keyword evidence="3 4" id="KW-0067">ATP-binding</keyword>
<evidence type="ECO:0000256" key="5">
    <source>
        <dbReference type="RuleBase" id="RU361200"/>
    </source>
</evidence>
<dbReference type="SUPFAM" id="SSF56059">
    <property type="entry name" value="Glutathione synthetase ATP-binding domain-like"/>
    <property type="match status" value="1"/>
</dbReference>
<sequence>MTFPRIGVIGGGQLARMMAPAAEALGVRFSVLAETADAPATQVINEVTVGDYTDYPTLKAFAETVDVITFDHEHVPPEHLQALVEAGHAVRPGPDALIFAQDKIRMRQRMDELGLPNPAWAEITSAADVEAFAARVGYPFILKTPRGGYDGKGVRVIDSLDEAVEWLNEVPQLLAEEKVDFTRELAVMVGRSPMGQTAVWPVVETWQQNGVCKEAIAPAPDLSDEKARAITEAILTVAGTLEVTGVMAMEMFETPEGFLINEFAMRPHNTGHWTQDGAVTSQFEQHLRAVLDLPLGSPAAREDVSVMVNILGADHEDLYQPYLHVMAHDPAVKVHLYGKGVRPGRKVGHVNACGEDQQLVLARARHAADFIAGVDVDPHPQMPTPKDLRAEGESGTR</sequence>
<comment type="pathway">
    <text evidence="4 5">Purine metabolism; IMP biosynthesis via de novo pathway; 5-amino-1-(5-phospho-D-ribosyl)imidazole-4-carboxylate from 5-amino-1-(5-phospho-D-ribosyl)imidazole (N5-CAIR route): step 1/2.</text>
</comment>
<dbReference type="PROSITE" id="PS50975">
    <property type="entry name" value="ATP_GRASP"/>
    <property type="match status" value="1"/>
</dbReference>
<proteinExistence type="inferred from homology"/>
<accession>A0ABV4ENR2</accession>
<dbReference type="Gene3D" id="3.30.470.20">
    <property type="entry name" value="ATP-grasp fold, B domain"/>
    <property type="match status" value="1"/>
</dbReference>
<dbReference type="NCBIfam" id="NF004680">
    <property type="entry name" value="PRK06019.1-6"/>
    <property type="match status" value="1"/>
</dbReference>
<keyword evidence="9" id="KW-1185">Reference proteome</keyword>
<dbReference type="Gene3D" id="3.40.50.20">
    <property type="match status" value="1"/>
</dbReference>
<organism evidence="8 9">
    <name type="scientific">Brevibacterium epidermidis</name>
    <dbReference type="NCBI Taxonomy" id="1698"/>
    <lineage>
        <taxon>Bacteria</taxon>
        <taxon>Bacillati</taxon>
        <taxon>Actinomycetota</taxon>
        <taxon>Actinomycetes</taxon>
        <taxon>Micrococcales</taxon>
        <taxon>Brevibacteriaceae</taxon>
        <taxon>Brevibacterium</taxon>
    </lineage>
</organism>
<feature type="region of interest" description="Disordered" evidence="6">
    <location>
        <begin position="375"/>
        <end position="397"/>
    </location>
</feature>
<dbReference type="InterPro" id="IPR003135">
    <property type="entry name" value="ATP-grasp_carboxylate-amine"/>
</dbReference>
<dbReference type="InterPro" id="IPR040686">
    <property type="entry name" value="PurK_C"/>
</dbReference>
<evidence type="ECO:0000256" key="2">
    <source>
        <dbReference type="ARBA" id="ARBA00022755"/>
    </source>
</evidence>
<feature type="binding site" evidence="4">
    <location>
        <begin position="261"/>
        <end position="262"/>
    </location>
    <ligand>
        <name>ATP</name>
        <dbReference type="ChEBI" id="CHEBI:30616"/>
    </ligand>
</feature>
<dbReference type="GO" id="GO:0034028">
    <property type="term" value="F:5-(carboxyamino)imidazole ribonucleotide synthase activity"/>
    <property type="evidence" value="ECO:0007669"/>
    <property type="project" value="UniProtKB-EC"/>
</dbReference>
<evidence type="ECO:0000256" key="3">
    <source>
        <dbReference type="ARBA" id="ARBA00022840"/>
    </source>
</evidence>
<comment type="similarity">
    <text evidence="4 5">Belongs to the PurK/PurT family.</text>
</comment>
<dbReference type="Proteomes" id="UP001565435">
    <property type="component" value="Unassembled WGS sequence"/>
</dbReference>
<dbReference type="HAMAP" id="MF_01928">
    <property type="entry name" value="PurK"/>
    <property type="match status" value="1"/>
</dbReference>
<evidence type="ECO:0000256" key="4">
    <source>
        <dbReference type="HAMAP-Rule" id="MF_01928"/>
    </source>
</evidence>
<feature type="binding site" evidence="4">
    <location>
        <position position="143"/>
    </location>
    <ligand>
        <name>ATP</name>
        <dbReference type="ChEBI" id="CHEBI:30616"/>
    </ligand>
</feature>
<comment type="function">
    <text evidence="4">Catalyzes the ATP-dependent conversion of 5-aminoimidazole ribonucleotide (AIR) and HCO(3)(-) to N5-carboxyaminoimidazole ribonucleotide (N5-CAIR).</text>
</comment>
<comment type="subunit">
    <text evidence="4 5">Homodimer.</text>
</comment>
<keyword evidence="1 4" id="KW-0547">Nucleotide-binding</keyword>
<keyword evidence="2 4" id="KW-0658">Purine biosynthesis</keyword>
<dbReference type="PANTHER" id="PTHR11609">
    <property type="entry name" value="PURINE BIOSYNTHESIS PROTEIN 6/7, PUR6/7"/>
    <property type="match status" value="1"/>
</dbReference>
<dbReference type="PANTHER" id="PTHR11609:SF5">
    <property type="entry name" value="PHOSPHORIBOSYLAMINOIMIDAZOLE CARBOXYLASE"/>
    <property type="match status" value="1"/>
</dbReference>
<dbReference type="InterPro" id="IPR054350">
    <property type="entry name" value="PurT/PurK_preATP-grasp"/>
</dbReference>
<dbReference type="InterPro" id="IPR011054">
    <property type="entry name" value="Rudment_hybrid_motif"/>
</dbReference>
<gene>
    <name evidence="4 5" type="primary">purK</name>
    <name evidence="8" type="ORF">ABH903_003214</name>
</gene>
<dbReference type="Pfam" id="PF02222">
    <property type="entry name" value="ATP-grasp"/>
    <property type="match status" value="1"/>
</dbReference>
<comment type="catalytic activity">
    <reaction evidence="4 5">
        <text>5-amino-1-(5-phospho-beta-D-ribosyl)imidazole + hydrogencarbonate + ATP = 5-carboxyamino-1-(5-phospho-D-ribosyl)imidazole + ADP + phosphate + 2 H(+)</text>
        <dbReference type="Rhea" id="RHEA:19317"/>
        <dbReference type="ChEBI" id="CHEBI:15378"/>
        <dbReference type="ChEBI" id="CHEBI:17544"/>
        <dbReference type="ChEBI" id="CHEBI:30616"/>
        <dbReference type="ChEBI" id="CHEBI:43474"/>
        <dbReference type="ChEBI" id="CHEBI:58730"/>
        <dbReference type="ChEBI" id="CHEBI:137981"/>
        <dbReference type="ChEBI" id="CHEBI:456216"/>
        <dbReference type="EC" id="6.3.4.18"/>
    </reaction>
</comment>
<dbReference type="InterPro" id="IPR011761">
    <property type="entry name" value="ATP-grasp"/>
</dbReference>
<name>A0ABV4ENR2_BREEP</name>
<evidence type="ECO:0000256" key="1">
    <source>
        <dbReference type="ARBA" id="ARBA00022741"/>
    </source>
</evidence>
<dbReference type="InterPro" id="IPR005875">
    <property type="entry name" value="PurK"/>
</dbReference>
<comment type="function">
    <text evidence="5">Catalyzes the ATP-dependent conversion of 5-aminoimidazole ribonucleotide (AIR) and HCO(3)- to N5-carboxyaminoimidazole ribonucleotide (N5-CAIR).</text>
</comment>
<dbReference type="NCBIfam" id="TIGR01161">
    <property type="entry name" value="purK"/>
    <property type="match status" value="1"/>
</dbReference>
<dbReference type="SUPFAM" id="SSF52440">
    <property type="entry name" value="PreATP-grasp domain"/>
    <property type="match status" value="1"/>
</dbReference>